<feature type="chain" id="PRO_5046476254" evidence="2">
    <location>
        <begin position="22"/>
        <end position="141"/>
    </location>
</feature>
<name>A0ABV5ITM7_9ACTN</name>
<feature type="compositionally biased region" description="Low complexity" evidence="1">
    <location>
        <begin position="91"/>
        <end position="109"/>
    </location>
</feature>
<sequence length="141" mass="14226">MRTRVPAALLLVLSWLLPAIGHGEIASQVAAVTAPAQAAAQTPAQTPAEAPVRASVQTVVRAEAHRPAAASLRSTPPPQPLAQARPSGHDQAGPAGQALPAAGPARPRPSWTAVVRPLVSRSAADRPQGAPAARAPPSTVL</sequence>
<dbReference type="EMBL" id="JBHMEI010000053">
    <property type="protein sequence ID" value="MFB9207423.1"/>
    <property type="molecule type" value="Genomic_DNA"/>
</dbReference>
<evidence type="ECO:0000313" key="3">
    <source>
        <dbReference type="EMBL" id="MFB9207423.1"/>
    </source>
</evidence>
<reference evidence="3 4" key="1">
    <citation type="submission" date="2024-09" db="EMBL/GenBank/DDBJ databases">
        <authorList>
            <person name="Sun Q."/>
            <person name="Mori K."/>
        </authorList>
    </citation>
    <scope>NUCLEOTIDE SEQUENCE [LARGE SCALE GENOMIC DNA]</scope>
    <source>
        <strain evidence="3 4">CCM 3426</strain>
    </source>
</reference>
<gene>
    <name evidence="3" type="ORF">ACFFV7_39985</name>
</gene>
<dbReference type="Proteomes" id="UP001589647">
    <property type="component" value="Unassembled WGS sequence"/>
</dbReference>
<proteinExistence type="predicted"/>
<feature type="compositionally biased region" description="Low complexity" evidence="1">
    <location>
        <begin position="125"/>
        <end position="141"/>
    </location>
</feature>
<organism evidence="3 4">
    <name type="scientific">Nonomuraea spiralis</name>
    <dbReference type="NCBI Taxonomy" id="46182"/>
    <lineage>
        <taxon>Bacteria</taxon>
        <taxon>Bacillati</taxon>
        <taxon>Actinomycetota</taxon>
        <taxon>Actinomycetes</taxon>
        <taxon>Streptosporangiales</taxon>
        <taxon>Streptosporangiaceae</taxon>
        <taxon>Nonomuraea</taxon>
    </lineage>
</organism>
<dbReference type="RefSeq" id="WP_189653697.1">
    <property type="nucleotide sequence ID" value="NZ_BMRC01000046.1"/>
</dbReference>
<feature type="region of interest" description="Disordered" evidence="1">
    <location>
        <begin position="35"/>
        <end position="54"/>
    </location>
</feature>
<keyword evidence="2" id="KW-0732">Signal</keyword>
<feature type="signal peptide" evidence="2">
    <location>
        <begin position="1"/>
        <end position="21"/>
    </location>
</feature>
<evidence type="ECO:0000256" key="2">
    <source>
        <dbReference type="SAM" id="SignalP"/>
    </source>
</evidence>
<comment type="caution">
    <text evidence="3">The sequence shown here is derived from an EMBL/GenBank/DDBJ whole genome shotgun (WGS) entry which is preliminary data.</text>
</comment>
<protein>
    <submittedName>
        <fullName evidence="3">Uncharacterized protein</fullName>
    </submittedName>
</protein>
<evidence type="ECO:0000313" key="4">
    <source>
        <dbReference type="Proteomes" id="UP001589647"/>
    </source>
</evidence>
<feature type="region of interest" description="Disordered" evidence="1">
    <location>
        <begin position="62"/>
        <end position="141"/>
    </location>
</feature>
<evidence type="ECO:0000256" key="1">
    <source>
        <dbReference type="SAM" id="MobiDB-lite"/>
    </source>
</evidence>
<keyword evidence="4" id="KW-1185">Reference proteome</keyword>
<feature type="compositionally biased region" description="Low complexity" evidence="1">
    <location>
        <begin position="35"/>
        <end position="52"/>
    </location>
</feature>
<accession>A0ABV5ITM7</accession>